<dbReference type="RefSeq" id="WP_053170641.1">
    <property type="nucleotide sequence ID" value="NZ_LFYT02000006.1"/>
</dbReference>
<feature type="transmembrane region" description="Helical" evidence="6">
    <location>
        <begin position="48"/>
        <end position="65"/>
    </location>
</feature>
<name>A0A2T7UF88_9BURK</name>
<feature type="transmembrane region" description="Helical" evidence="6">
    <location>
        <begin position="220"/>
        <end position="238"/>
    </location>
</feature>
<keyword evidence="5 6" id="KW-0472">Membrane</keyword>
<keyword evidence="2" id="KW-1003">Cell membrane</keyword>
<dbReference type="AlphaFoldDB" id="A0A2T7UF88"/>
<protein>
    <submittedName>
        <fullName evidence="7">Branched-chain amino acid ABC transporter permease</fullName>
    </submittedName>
</protein>
<keyword evidence="3 6" id="KW-0812">Transmembrane</keyword>
<gene>
    <name evidence="7" type="ORF">H663_007375</name>
</gene>
<feature type="transmembrane region" description="Helical" evidence="6">
    <location>
        <begin position="72"/>
        <end position="89"/>
    </location>
</feature>
<dbReference type="CDD" id="cd06581">
    <property type="entry name" value="TM_PBP1_LivM_like"/>
    <property type="match status" value="1"/>
</dbReference>
<dbReference type="PANTHER" id="PTHR30482:SF20">
    <property type="entry name" value="HIGH-AFFINITY BRANCHED-CHAIN AMINO ACID TRANSPORT SYSTEM PERMEASE PROTEIN LIVM"/>
    <property type="match status" value="1"/>
</dbReference>
<dbReference type="GO" id="GO:0005886">
    <property type="term" value="C:plasma membrane"/>
    <property type="evidence" value="ECO:0007669"/>
    <property type="project" value="UniProtKB-SubCell"/>
</dbReference>
<dbReference type="InterPro" id="IPR043428">
    <property type="entry name" value="LivM-like"/>
</dbReference>
<dbReference type="Pfam" id="PF02653">
    <property type="entry name" value="BPD_transp_2"/>
    <property type="match status" value="1"/>
</dbReference>
<comment type="caution">
    <text evidence="7">The sequence shown here is derived from an EMBL/GenBank/DDBJ whole genome shotgun (WGS) entry which is preliminary data.</text>
</comment>
<evidence type="ECO:0000256" key="1">
    <source>
        <dbReference type="ARBA" id="ARBA00004651"/>
    </source>
</evidence>
<dbReference type="EMBL" id="LFYT02000006">
    <property type="protein sequence ID" value="PVE43373.1"/>
    <property type="molecule type" value="Genomic_DNA"/>
</dbReference>
<accession>A0A2T7UF88</accession>
<evidence type="ECO:0000256" key="5">
    <source>
        <dbReference type="ARBA" id="ARBA00023136"/>
    </source>
</evidence>
<feature type="transmembrane region" description="Helical" evidence="6">
    <location>
        <begin position="258"/>
        <end position="280"/>
    </location>
</feature>
<sequence>MRFDYHTQYREGFALWRSPFDRNLYALLLLGLCALPWFITPFMLGEMAYVFILCVASLGLMSLTGLTGQVSLGHAAFIAIGAYGHAWFLSKGVPLPLSMVLAALLSASAGLLVGIPAIRVSGLYLAMVTMAFAIIVEQIIGHWSSVTGGFTGLAVNEPVFLGLSLGGSKAFYYLCLAILVLVLLALLNILRSGMGRALIGVRESEAASYALGIPVERMKAGAFALSAGITGLAGSMLAHHLKYLTPDGFTLLLSLELVLMVVIGGLGSLRGAVLGAILISSLPTAISRIKPFLPDSVAKQFGLETFIFGLVLALFVLFEPMGLNGRWLKIRSLLESFPIYRKDTFKRNKRYMKSERYR</sequence>
<evidence type="ECO:0000313" key="7">
    <source>
        <dbReference type="EMBL" id="PVE43373.1"/>
    </source>
</evidence>
<feature type="transmembrane region" description="Helical" evidence="6">
    <location>
        <begin position="170"/>
        <end position="190"/>
    </location>
</feature>
<feature type="transmembrane region" description="Helical" evidence="6">
    <location>
        <begin position="95"/>
        <end position="115"/>
    </location>
</feature>
<reference evidence="7" key="1">
    <citation type="submission" date="2017-04" db="EMBL/GenBank/DDBJ databases">
        <title>Unexpected and diverse lifestyles within the genus Limnohabitans.</title>
        <authorList>
            <person name="Kasalicky V."/>
            <person name="Mehrshad M."/>
            <person name="Andrei S.-A."/>
            <person name="Salcher M."/>
            <person name="Kratochvilova H."/>
            <person name="Simek K."/>
            <person name="Ghai R."/>
        </authorList>
    </citation>
    <scope>NUCLEOTIDE SEQUENCE [LARGE SCALE GENOMIC DNA]</scope>
    <source>
        <strain evidence="7">II-D5</strain>
    </source>
</reference>
<organism evidence="7 8">
    <name type="scientific">Limnohabitans planktonicus II-D5</name>
    <dbReference type="NCBI Taxonomy" id="1293045"/>
    <lineage>
        <taxon>Bacteria</taxon>
        <taxon>Pseudomonadati</taxon>
        <taxon>Pseudomonadota</taxon>
        <taxon>Betaproteobacteria</taxon>
        <taxon>Burkholderiales</taxon>
        <taxon>Comamonadaceae</taxon>
        <taxon>Limnohabitans</taxon>
    </lineage>
</organism>
<dbReference type="Proteomes" id="UP000037507">
    <property type="component" value="Unassembled WGS sequence"/>
</dbReference>
<keyword evidence="4 6" id="KW-1133">Transmembrane helix</keyword>
<evidence type="ECO:0000256" key="2">
    <source>
        <dbReference type="ARBA" id="ARBA00022475"/>
    </source>
</evidence>
<evidence type="ECO:0000256" key="4">
    <source>
        <dbReference type="ARBA" id="ARBA00022989"/>
    </source>
</evidence>
<feature type="transmembrane region" description="Helical" evidence="6">
    <location>
        <begin position="301"/>
        <end position="318"/>
    </location>
</feature>
<dbReference type="InterPro" id="IPR001851">
    <property type="entry name" value="ABC_transp_permease"/>
</dbReference>
<dbReference type="GO" id="GO:0015658">
    <property type="term" value="F:branched-chain amino acid transmembrane transporter activity"/>
    <property type="evidence" value="ECO:0007669"/>
    <property type="project" value="InterPro"/>
</dbReference>
<keyword evidence="8" id="KW-1185">Reference proteome</keyword>
<comment type="subcellular location">
    <subcellularLocation>
        <location evidence="1">Cell membrane</location>
        <topology evidence="1">Multi-pass membrane protein</topology>
    </subcellularLocation>
</comment>
<proteinExistence type="predicted"/>
<evidence type="ECO:0000256" key="3">
    <source>
        <dbReference type="ARBA" id="ARBA00022692"/>
    </source>
</evidence>
<dbReference type="PANTHER" id="PTHR30482">
    <property type="entry name" value="HIGH-AFFINITY BRANCHED-CHAIN AMINO ACID TRANSPORT SYSTEM PERMEASE"/>
    <property type="match status" value="1"/>
</dbReference>
<evidence type="ECO:0000256" key="6">
    <source>
        <dbReference type="SAM" id="Phobius"/>
    </source>
</evidence>
<dbReference type="OrthoDB" id="9814461at2"/>
<evidence type="ECO:0000313" key="8">
    <source>
        <dbReference type="Proteomes" id="UP000037507"/>
    </source>
</evidence>
<dbReference type="STRING" id="1293045.H663_05595"/>
<feature type="transmembrane region" description="Helical" evidence="6">
    <location>
        <begin position="122"/>
        <end position="140"/>
    </location>
</feature>
<feature type="transmembrane region" description="Helical" evidence="6">
    <location>
        <begin position="24"/>
        <end position="42"/>
    </location>
</feature>